<sequence length="72" mass="8296">MPKTIKSDARNIILKVFNFCEQEARGQAPIMPFNQVYKRVSAATDVSQGFISKIVKEQKNRINHRNANYNAR</sequence>
<dbReference type="EMBL" id="CAVLGL010000083">
    <property type="protein sequence ID" value="CAK1588989.1"/>
    <property type="molecule type" value="Genomic_DNA"/>
</dbReference>
<name>A0AAV1L1Z8_9NEOP</name>
<accession>A0AAV1L1Z8</accession>
<reference evidence="1 2" key="1">
    <citation type="submission" date="2023-11" db="EMBL/GenBank/DDBJ databases">
        <authorList>
            <person name="Hedman E."/>
            <person name="Englund M."/>
            <person name="Stromberg M."/>
            <person name="Nyberg Akerstrom W."/>
            <person name="Nylinder S."/>
            <person name="Jareborg N."/>
            <person name="Kallberg Y."/>
            <person name="Kronander E."/>
        </authorList>
    </citation>
    <scope>NUCLEOTIDE SEQUENCE [LARGE SCALE GENOMIC DNA]</scope>
</reference>
<evidence type="ECO:0000313" key="2">
    <source>
        <dbReference type="Proteomes" id="UP001314205"/>
    </source>
</evidence>
<gene>
    <name evidence="1" type="ORF">PARMNEM_LOCUS9553</name>
</gene>
<evidence type="ECO:0000313" key="1">
    <source>
        <dbReference type="EMBL" id="CAK1588989.1"/>
    </source>
</evidence>
<comment type="caution">
    <text evidence="1">The sequence shown here is derived from an EMBL/GenBank/DDBJ whole genome shotgun (WGS) entry which is preliminary data.</text>
</comment>
<protein>
    <submittedName>
        <fullName evidence="1">Uncharacterized protein</fullName>
    </submittedName>
</protein>
<keyword evidence="2" id="KW-1185">Reference proteome</keyword>
<proteinExistence type="predicted"/>
<organism evidence="1 2">
    <name type="scientific">Parnassius mnemosyne</name>
    <name type="common">clouded apollo</name>
    <dbReference type="NCBI Taxonomy" id="213953"/>
    <lineage>
        <taxon>Eukaryota</taxon>
        <taxon>Metazoa</taxon>
        <taxon>Ecdysozoa</taxon>
        <taxon>Arthropoda</taxon>
        <taxon>Hexapoda</taxon>
        <taxon>Insecta</taxon>
        <taxon>Pterygota</taxon>
        <taxon>Neoptera</taxon>
        <taxon>Endopterygota</taxon>
        <taxon>Lepidoptera</taxon>
        <taxon>Glossata</taxon>
        <taxon>Ditrysia</taxon>
        <taxon>Papilionoidea</taxon>
        <taxon>Papilionidae</taxon>
        <taxon>Parnassiinae</taxon>
        <taxon>Parnassini</taxon>
        <taxon>Parnassius</taxon>
        <taxon>Driopa</taxon>
    </lineage>
</organism>
<dbReference type="AlphaFoldDB" id="A0AAV1L1Z8"/>
<dbReference type="Proteomes" id="UP001314205">
    <property type="component" value="Unassembled WGS sequence"/>
</dbReference>